<organism evidence="2 3">
    <name type="scientific">Angiostrongylus cantonensis</name>
    <name type="common">Rat lungworm</name>
    <dbReference type="NCBI Taxonomy" id="6313"/>
    <lineage>
        <taxon>Eukaryota</taxon>
        <taxon>Metazoa</taxon>
        <taxon>Ecdysozoa</taxon>
        <taxon>Nematoda</taxon>
        <taxon>Chromadorea</taxon>
        <taxon>Rhabditida</taxon>
        <taxon>Rhabditina</taxon>
        <taxon>Rhabditomorpha</taxon>
        <taxon>Strongyloidea</taxon>
        <taxon>Metastrongylidae</taxon>
        <taxon>Angiostrongylus</taxon>
    </lineage>
</organism>
<keyword evidence="2" id="KW-1185">Reference proteome</keyword>
<evidence type="ECO:0000313" key="3">
    <source>
        <dbReference type="WBParaSite" id="ACAC_0001118101-mRNA-1"/>
    </source>
</evidence>
<dbReference type="AlphaFoldDB" id="A0A0K0DIN8"/>
<evidence type="ECO:0000313" key="2">
    <source>
        <dbReference type="Proteomes" id="UP000035642"/>
    </source>
</evidence>
<reference evidence="2" key="1">
    <citation type="submission" date="2012-09" db="EMBL/GenBank/DDBJ databases">
        <authorList>
            <person name="Martin A.A."/>
        </authorList>
    </citation>
    <scope>NUCLEOTIDE SEQUENCE</scope>
</reference>
<dbReference type="Proteomes" id="UP000035642">
    <property type="component" value="Unassembled WGS sequence"/>
</dbReference>
<name>A0A0K0DIN8_ANGCA</name>
<feature type="compositionally biased region" description="Polar residues" evidence="1">
    <location>
        <begin position="79"/>
        <end position="91"/>
    </location>
</feature>
<sequence>MPSPEAQEIPRTPTPNTFSNCPLIYSEPALAGQCPPMPMCLAPIFAISDTALPQMYATDKSDSGIALSTAVNEDETQRGTEQATPKSSIYMSDTSFTTSATGGYDLD</sequence>
<dbReference type="WBParaSite" id="ACAC_0001118101-mRNA-1">
    <property type="protein sequence ID" value="ACAC_0001118101-mRNA-1"/>
    <property type="gene ID" value="ACAC_0001118101"/>
</dbReference>
<proteinExistence type="predicted"/>
<reference evidence="3" key="2">
    <citation type="submission" date="2017-02" db="UniProtKB">
        <authorList>
            <consortium name="WormBaseParasite"/>
        </authorList>
    </citation>
    <scope>IDENTIFICATION</scope>
</reference>
<feature type="region of interest" description="Disordered" evidence="1">
    <location>
        <begin position="67"/>
        <end position="91"/>
    </location>
</feature>
<protein>
    <submittedName>
        <fullName evidence="3">Uncharacterized protein</fullName>
    </submittedName>
</protein>
<accession>A0A0K0DIN8</accession>
<evidence type="ECO:0000256" key="1">
    <source>
        <dbReference type="SAM" id="MobiDB-lite"/>
    </source>
</evidence>